<sequence>MPVRPNPMRAFLTVGAAAVLLAAAAAGTSHADGTRPDTTHRAVRPMVEVMTEADSAVRARGGARADAARLLLSWRAPWGAKRATQELRPSLADTTAEDTLYLCFRPGRTSPTFNGFTATLEFHCAPGDTLGPFWHFEKTGANAGGLAVQFGPEPRFPGPQPWTGPGMGRPAWEHTSEGGKLRLVFAVPYTQPGAVDSSGVYALGRVLIRHKRAALAGARQPICIEWKEASLAFALKDEPIVRQGERFVTWNAAPGEGCGRWNAVRKPESWKPPQARRKAR</sequence>
<dbReference type="Proteomes" id="UP000696931">
    <property type="component" value="Unassembled WGS sequence"/>
</dbReference>
<accession>A0A933SGM1</accession>
<dbReference type="EMBL" id="JACRIW010000113">
    <property type="protein sequence ID" value="MBI5170945.1"/>
    <property type="molecule type" value="Genomic_DNA"/>
</dbReference>
<feature type="signal peptide" evidence="1">
    <location>
        <begin position="1"/>
        <end position="31"/>
    </location>
</feature>
<protein>
    <submittedName>
        <fullName evidence="2">Uncharacterized protein</fullName>
    </submittedName>
</protein>
<evidence type="ECO:0000313" key="2">
    <source>
        <dbReference type="EMBL" id="MBI5170945.1"/>
    </source>
</evidence>
<proteinExistence type="predicted"/>
<evidence type="ECO:0000256" key="1">
    <source>
        <dbReference type="SAM" id="SignalP"/>
    </source>
</evidence>
<evidence type="ECO:0000313" key="3">
    <source>
        <dbReference type="Proteomes" id="UP000696931"/>
    </source>
</evidence>
<dbReference type="AlphaFoldDB" id="A0A933SGM1"/>
<feature type="chain" id="PRO_5036775145" evidence="1">
    <location>
        <begin position="32"/>
        <end position="280"/>
    </location>
</feature>
<name>A0A933SGM1_UNCEI</name>
<keyword evidence="1" id="KW-0732">Signal</keyword>
<comment type="caution">
    <text evidence="2">The sequence shown here is derived from an EMBL/GenBank/DDBJ whole genome shotgun (WGS) entry which is preliminary data.</text>
</comment>
<reference evidence="2" key="1">
    <citation type="submission" date="2020-07" db="EMBL/GenBank/DDBJ databases">
        <title>Huge and variable diversity of episymbiotic CPR bacteria and DPANN archaea in groundwater ecosystems.</title>
        <authorList>
            <person name="He C.Y."/>
            <person name="Keren R."/>
            <person name="Whittaker M."/>
            <person name="Farag I.F."/>
            <person name="Doudna J."/>
            <person name="Cate J.H.D."/>
            <person name="Banfield J.F."/>
        </authorList>
    </citation>
    <scope>NUCLEOTIDE SEQUENCE</scope>
    <source>
        <strain evidence="2">NC_groundwater_1813_Pr3_B-0.1um_71_17</strain>
    </source>
</reference>
<gene>
    <name evidence="2" type="ORF">HZA61_15755</name>
</gene>
<organism evidence="2 3">
    <name type="scientific">Eiseniibacteriota bacterium</name>
    <dbReference type="NCBI Taxonomy" id="2212470"/>
    <lineage>
        <taxon>Bacteria</taxon>
        <taxon>Candidatus Eiseniibacteriota</taxon>
    </lineage>
</organism>